<keyword evidence="1" id="KW-0175">Coiled coil</keyword>
<evidence type="ECO:0000313" key="4">
    <source>
        <dbReference type="Proteomes" id="UP000267096"/>
    </source>
</evidence>
<dbReference type="AlphaFoldDB" id="A0A0M3KIM7"/>
<feature type="transmembrane region" description="Helical" evidence="2">
    <location>
        <begin position="65"/>
        <end position="82"/>
    </location>
</feature>
<organism evidence="5">
    <name type="scientific">Anisakis simplex</name>
    <name type="common">Herring worm</name>
    <dbReference type="NCBI Taxonomy" id="6269"/>
    <lineage>
        <taxon>Eukaryota</taxon>
        <taxon>Metazoa</taxon>
        <taxon>Ecdysozoa</taxon>
        <taxon>Nematoda</taxon>
        <taxon>Chromadorea</taxon>
        <taxon>Rhabditida</taxon>
        <taxon>Spirurina</taxon>
        <taxon>Ascaridomorpha</taxon>
        <taxon>Ascaridoidea</taxon>
        <taxon>Anisakidae</taxon>
        <taxon>Anisakis</taxon>
        <taxon>Anisakis simplex complex</taxon>
    </lineage>
</organism>
<keyword evidence="2" id="KW-1133">Transmembrane helix</keyword>
<evidence type="ECO:0000256" key="1">
    <source>
        <dbReference type="SAM" id="Coils"/>
    </source>
</evidence>
<accession>A0A0M3KIM7</accession>
<evidence type="ECO:0000256" key="2">
    <source>
        <dbReference type="SAM" id="Phobius"/>
    </source>
</evidence>
<dbReference type="Proteomes" id="UP000267096">
    <property type="component" value="Unassembled WGS sequence"/>
</dbReference>
<evidence type="ECO:0000313" key="3">
    <source>
        <dbReference type="EMBL" id="VDK75216.1"/>
    </source>
</evidence>
<feature type="coiled-coil region" evidence="1">
    <location>
        <begin position="35"/>
        <end position="66"/>
    </location>
</feature>
<sequence length="83" mass="10019">MQKVRDETKEMVTSKTIELRDEFQKTYDEMKQIVTTDLRGELQKMREEMKAELNKQKKEYRQAKEYQVSVLLPLTIVFFTILV</sequence>
<keyword evidence="2" id="KW-0812">Transmembrane</keyword>
<protein>
    <submittedName>
        <fullName evidence="5">DUF3967 domain-containing protein</fullName>
    </submittedName>
</protein>
<evidence type="ECO:0000313" key="5">
    <source>
        <dbReference type="WBParaSite" id="ASIM_0002084601-mRNA-1"/>
    </source>
</evidence>
<name>A0A0M3KIM7_ANISI</name>
<keyword evidence="2" id="KW-0472">Membrane</keyword>
<proteinExistence type="predicted"/>
<dbReference type="WBParaSite" id="ASIM_0002084601-mRNA-1">
    <property type="protein sequence ID" value="ASIM_0002084601-mRNA-1"/>
    <property type="gene ID" value="ASIM_0002084601"/>
</dbReference>
<keyword evidence="4" id="KW-1185">Reference proteome</keyword>
<reference evidence="5" key="1">
    <citation type="submission" date="2017-02" db="UniProtKB">
        <authorList>
            <consortium name="WormBaseParasite"/>
        </authorList>
    </citation>
    <scope>IDENTIFICATION</scope>
</reference>
<gene>
    <name evidence="3" type="ORF">ASIM_LOCUS20225</name>
</gene>
<reference evidence="3 4" key="2">
    <citation type="submission" date="2018-11" db="EMBL/GenBank/DDBJ databases">
        <authorList>
            <consortium name="Pathogen Informatics"/>
        </authorList>
    </citation>
    <scope>NUCLEOTIDE SEQUENCE [LARGE SCALE GENOMIC DNA]</scope>
</reference>
<dbReference type="EMBL" id="UYRR01039010">
    <property type="protein sequence ID" value="VDK75216.1"/>
    <property type="molecule type" value="Genomic_DNA"/>
</dbReference>